<dbReference type="GO" id="GO:0003690">
    <property type="term" value="F:double-stranded DNA binding"/>
    <property type="evidence" value="ECO:0007669"/>
    <property type="project" value="TreeGrafter"/>
</dbReference>
<dbReference type="GO" id="GO:0005634">
    <property type="term" value="C:nucleus"/>
    <property type="evidence" value="ECO:0007669"/>
    <property type="project" value="UniProtKB-SubCell"/>
</dbReference>
<feature type="region of interest" description="Disordered" evidence="4">
    <location>
        <begin position="141"/>
        <end position="168"/>
    </location>
</feature>
<protein>
    <recommendedName>
        <fullName evidence="5">CG-1 domain-containing protein</fullName>
    </recommendedName>
</protein>
<name>A0A5P1ESG4_ASPOF</name>
<keyword evidence="3" id="KW-0539">Nucleus</keyword>
<feature type="region of interest" description="Disordered" evidence="4">
    <location>
        <begin position="482"/>
        <end position="506"/>
    </location>
</feature>
<feature type="compositionally biased region" description="Low complexity" evidence="4">
    <location>
        <begin position="494"/>
        <end position="504"/>
    </location>
</feature>
<evidence type="ECO:0000256" key="4">
    <source>
        <dbReference type="SAM" id="MobiDB-lite"/>
    </source>
</evidence>
<reference evidence="7" key="1">
    <citation type="journal article" date="2017" name="Nat. Commun.">
        <title>The asparagus genome sheds light on the origin and evolution of a young Y chromosome.</title>
        <authorList>
            <person name="Harkess A."/>
            <person name="Zhou J."/>
            <person name="Xu C."/>
            <person name="Bowers J.E."/>
            <person name="Van der Hulst R."/>
            <person name="Ayyampalayam S."/>
            <person name="Mercati F."/>
            <person name="Riccardi P."/>
            <person name="McKain M.R."/>
            <person name="Kakrana A."/>
            <person name="Tang H."/>
            <person name="Ray J."/>
            <person name="Groenendijk J."/>
            <person name="Arikit S."/>
            <person name="Mathioni S.M."/>
            <person name="Nakano M."/>
            <person name="Shan H."/>
            <person name="Telgmann-Rauber A."/>
            <person name="Kanno A."/>
            <person name="Yue Z."/>
            <person name="Chen H."/>
            <person name="Li W."/>
            <person name="Chen Y."/>
            <person name="Xu X."/>
            <person name="Zhang Y."/>
            <person name="Luo S."/>
            <person name="Chen H."/>
            <person name="Gao J."/>
            <person name="Mao Z."/>
            <person name="Pires J.C."/>
            <person name="Luo M."/>
            <person name="Kudrna D."/>
            <person name="Wing R.A."/>
            <person name="Meyers B.C."/>
            <person name="Yi K."/>
            <person name="Kong H."/>
            <person name="Lavrijsen P."/>
            <person name="Sunseri F."/>
            <person name="Falavigna A."/>
            <person name="Ye Y."/>
            <person name="Leebens-Mack J.H."/>
            <person name="Chen G."/>
        </authorList>
    </citation>
    <scope>NUCLEOTIDE SEQUENCE [LARGE SCALE GENOMIC DNA]</scope>
    <source>
        <strain evidence="7">cv. DH0086</strain>
    </source>
</reference>
<dbReference type="InterPro" id="IPR005559">
    <property type="entry name" value="CG-1_dom"/>
</dbReference>
<sequence length="602" mass="68025">MDNDNRNLAKTCNLTIEYFALEAKSRWLRPSEISEILQNHEKFHLHVDTPHKPPGGSWFLFNRGQNRYFRKDGHCWRKKKDGKTVREAHENLKVGDETVLHCYYAHGEDNKDFQRRTYWLLDKRLQKIVLVHYRDLSEKSKISSDTDPTTVSQGADPPRAASSTSTHSSNFAIQESNPVHDSLLNGSNLSHYADLASTSSEMLRTDQGIDGMHDRIASEEINCPGNLTNIITDSHLNLDVEVNFPGNLTNIITDSHLNGDVEVRFDPLGEYSVFPSEHSSSITGGGEAQFQENRECVSCMHGFPGVKNMVDVSSHAHHTFNDDHHFYGEPQFNNYSVSQANSLGCEQHGEMYELDSYGNWKGKETGQDFDNSLMTYAGSCNDTDTEGLPEFLYFDTDPACSFAVEYPEVNWAANYDREKAVVEPAVIEYPTAADSEWVGGNKGIDLTNHISKLAYGEFGMGADFANFAAADTSQSLQWQINGPVEGDEGYRPASSQSLSSVRNRSSIESESWRSGETFRFSDEDLVVSSINNHDHRQNIFNGRRPVSDENQQLYYEHQRYTHLLKVHDQFVEKKQRKKYQANRPAGLAIPEPQSFSSAEDTK</sequence>
<dbReference type="EMBL" id="CM007385">
    <property type="protein sequence ID" value="ONK67649.1"/>
    <property type="molecule type" value="Genomic_DNA"/>
</dbReference>
<keyword evidence="2" id="KW-0804">Transcription</keyword>
<feature type="compositionally biased region" description="Polar residues" evidence="4">
    <location>
        <begin position="593"/>
        <end position="602"/>
    </location>
</feature>
<dbReference type="PANTHER" id="PTHR23335">
    <property type="entry name" value="CALMODULIN-BINDING TRANSCRIPTION ACTIVATOR CAMTA"/>
    <property type="match status" value="1"/>
</dbReference>
<dbReference type="PROSITE" id="PS51437">
    <property type="entry name" value="CG_1"/>
    <property type="match status" value="1"/>
</dbReference>
<dbReference type="GO" id="GO:0006357">
    <property type="term" value="P:regulation of transcription by RNA polymerase II"/>
    <property type="evidence" value="ECO:0007669"/>
    <property type="project" value="TreeGrafter"/>
</dbReference>
<dbReference type="PANTHER" id="PTHR23335:SF0">
    <property type="entry name" value="CALMODULIN-BINDING TRANSCRIPTION ACTIVATOR 2-LIKE ISOFORM X1"/>
    <property type="match status" value="1"/>
</dbReference>
<dbReference type="Gramene" id="ONK67649">
    <property type="protein sequence ID" value="ONK67649"/>
    <property type="gene ID" value="A4U43_C05F2270"/>
</dbReference>
<evidence type="ECO:0000256" key="2">
    <source>
        <dbReference type="ARBA" id="ARBA00023163"/>
    </source>
</evidence>
<evidence type="ECO:0000259" key="5">
    <source>
        <dbReference type="PROSITE" id="PS51437"/>
    </source>
</evidence>
<dbReference type="GO" id="GO:0003712">
    <property type="term" value="F:transcription coregulator activity"/>
    <property type="evidence" value="ECO:0007669"/>
    <property type="project" value="TreeGrafter"/>
</dbReference>
<dbReference type="Pfam" id="PF03859">
    <property type="entry name" value="CG-1"/>
    <property type="match status" value="1"/>
</dbReference>
<feature type="domain" description="CG-1" evidence="5">
    <location>
        <begin position="16"/>
        <end position="142"/>
    </location>
</feature>
<dbReference type="SMART" id="SM01076">
    <property type="entry name" value="CG-1"/>
    <property type="match status" value="1"/>
</dbReference>
<evidence type="ECO:0000313" key="6">
    <source>
        <dbReference type="EMBL" id="ONK67649.1"/>
    </source>
</evidence>
<dbReference type="Proteomes" id="UP000243459">
    <property type="component" value="Chromosome 5"/>
</dbReference>
<organism evidence="6 7">
    <name type="scientific">Asparagus officinalis</name>
    <name type="common">Garden asparagus</name>
    <dbReference type="NCBI Taxonomy" id="4686"/>
    <lineage>
        <taxon>Eukaryota</taxon>
        <taxon>Viridiplantae</taxon>
        <taxon>Streptophyta</taxon>
        <taxon>Embryophyta</taxon>
        <taxon>Tracheophyta</taxon>
        <taxon>Spermatophyta</taxon>
        <taxon>Magnoliopsida</taxon>
        <taxon>Liliopsida</taxon>
        <taxon>Asparagales</taxon>
        <taxon>Asparagaceae</taxon>
        <taxon>Asparagoideae</taxon>
        <taxon>Asparagus</taxon>
    </lineage>
</organism>
<gene>
    <name evidence="6" type="ORF">A4U43_C05F2270</name>
</gene>
<evidence type="ECO:0000256" key="1">
    <source>
        <dbReference type="ARBA" id="ARBA00004123"/>
    </source>
</evidence>
<evidence type="ECO:0000256" key="3">
    <source>
        <dbReference type="ARBA" id="ARBA00023242"/>
    </source>
</evidence>
<comment type="subcellular location">
    <subcellularLocation>
        <location evidence="1">Nucleus</location>
    </subcellularLocation>
</comment>
<proteinExistence type="predicted"/>
<evidence type="ECO:0000313" key="7">
    <source>
        <dbReference type="Proteomes" id="UP000243459"/>
    </source>
</evidence>
<feature type="region of interest" description="Disordered" evidence="4">
    <location>
        <begin position="575"/>
        <end position="602"/>
    </location>
</feature>
<dbReference type="OrthoDB" id="407555at2759"/>
<accession>A0A5P1ESG4</accession>
<keyword evidence="7" id="KW-1185">Reference proteome</keyword>
<dbReference type="AlphaFoldDB" id="A0A5P1ESG4"/>